<dbReference type="InterPro" id="IPR007761">
    <property type="entry name" value="MtlR-like"/>
</dbReference>
<organism evidence="1 2">
    <name type="scientific">Rivihabitans pingtungensis</name>
    <dbReference type="NCBI Taxonomy" id="1054498"/>
    <lineage>
        <taxon>Bacteria</taxon>
        <taxon>Pseudomonadati</taxon>
        <taxon>Pseudomonadota</taxon>
        <taxon>Betaproteobacteria</taxon>
        <taxon>Neisseriales</taxon>
        <taxon>Aquaspirillaceae</taxon>
        <taxon>Rivihabitans</taxon>
    </lineage>
</organism>
<proteinExistence type="predicted"/>
<dbReference type="PANTHER" id="PTHR37941">
    <property type="entry name" value="FUMARASE E-RELATED"/>
    <property type="match status" value="1"/>
</dbReference>
<dbReference type="PANTHER" id="PTHR37941:SF1">
    <property type="entry name" value="FUMARASE E-RELATED"/>
    <property type="match status" value="1"/>
</dbReference>
<reference evidence="1 2" key="1">
    <citation type="submission" date="2018-05" db="EMBL/GenBank/DDBJ databases">
        <title>Genomic Encyclopedia of Type Strains, Phase IV (KMG-IV): sequencing the most valuable type-strain genomes for metagenomic binning, comparative biology and taxonomic classification.</title>
        <authorList>
            <person name="Goeker M."/>
        </authorList>
    </citation>
    <scope>NUCLEOTIDE SEQUENCE [LARGE SCALE GENOMIC DNA]</scope>
    <source>
        <strain evidence="1 2">DSM 29661</strain>
    </source>
</reference>
<gene>
    <name evidence="1" type="ORF">DFR34_12933</name>
</gene>
<keyword evidence="2" id="KW-1185">Reference proteome</keyword>
<dbReference type="GO" id="GO:0045892">
    <property type="term" value="P:negative regulation of DNA-templated transcription"/>
    <property type="evidence" value="ECO:0007669"/>
    <property type="project" value="TreeGrafter"/>
</dbReference>
<dbReference type="AlphaFoldDB" id="A0A318KDF7"/>
<dbReference type="RefSeq" id="WP_211309446.1">
    <property type="nucleotide sequence ID" value="NZ_QJKI01000029.1"/>
</dbReference>
<comment type="caution">
    <text evidence="1">The sequence shown here is derived from an EMBL/GenBank/DDBJ whole genome shotgun (WGS) entry which is preliminary data.</text>
</comment>
<dbReference type="InterPro" id="IPR038026">
    <property type="entry name" value="MtlR-like_sf"/>
</dbReference>
<sequence>MASEKKGYAKPPVNPHNEPFVDELNSMLGSLHEHDDRSMILTMAAFAEDTLELLLLAYLREARQAKDLVNGFNAPLGTFSARIKAAFVLGLIHKDGYQTLEILRKIRNEFAHNWAGVSLDREDINSLVAQLSRSRIEELVIDQSETVRSSGRERLLLKISDILIDIRMLAKSLRKDGIKAPMIMGNTKPVRVQFIEVEEFGEALNSKT</sequence>
<evidence type="ECO:0000313" key="2">
    <source>
        <dbReference type="Proteomes" id="UP000247555"/>
    </source>
</evidence>
<dbReference type="Proteomes" id="UP000247555">
    <property type="component" value="Unassembled WGS sequence"/>
</dbReference>
<evidence type="ECO:0008006" key="3">
    <source>
        <dbReference type="Google" id="ProtNLM"/>
    </source>
</evidence>
<dbReference type="SUPFAM" id="SSF158668">
    <property type="entry name" value="MtlR-like"/>
    <property type="match status" value="1"/>
</dbReference>
<accession>A0A318KDF7</accession>
<dbReference type="Gene3D" id="1.20.120.330">
    <property type="entry name" value="Nucleotidyltransferases domain 2"/>
    <property type="match status" value="1"/>
</dbReference>
<dbReference type="EMBL" id="QJKI01000029">
    <property type="protein sequence ID" value="PXX74697.1"/>
    <property type="molecule type" value="Genomic_DNA"/>
</dbReference>
<evidence type="ECO:0000313" key="1">
    <source>
        <dbReference type="EMBL" id="PXX74697.1"/>
    </source>
</evidence>
<protein>
    <recommendedName>
        <fullName evidence="3">Mannitol repressor</fullName>
    </recommendedName>
</protein>
<name>A0A318KDF7_9NEIS</name>